<reference evidence="1 2" key="1">
    <citation type="submission" date="2019-08" db="EMBL/GenBank/DDBJ databases">
        <title>Whole genome of Aphis craccivora.</title>
        <authorList>
            <person name="Voronova N.V."/>
            <person name="Shulinski R.S."/>
            <person name="Bandarenka Y.V."/>
            <person name="Zhorov D.G."/>
            <person name="Warner D."/>
        </authorList>
    </citation>
    <scope>NUCLEOTIDE SEQUENCE [LARGE SCALE GENOMIC DNA]</scope>
    <source>
        <strain evidence="1">180601</strain>
        <tissue evidence="1">Whole Body</tissue>
    </source>
</reference>
<evidence type="ECO:0000313" key="1">
    <source>
        <dbReference type="EMBL" id="KAF0691743.1"/>
    </source>
</evidence>
<dbReference type="EMBL" id="VUJU01015861">
    <property type="protein sequence ID" value="KAF0691743.1"/>
    <property type="molecule type" value="Genomic_DNA"/>
</dbReference>
<dbReference type="AlphaFoldDB" id="A0A6G0VK46"/>
<name>A0A6G0VK46_APHCR</name>
<sequence>MFLPPPPESNARAATMMKFNMIWNWMRLKLGSTTTTINSIQKTHGHDYSVPSWINRLSYGGLIIPINDFKIKIFRVEKLYRKITKQQIPKGPGVVKKLTKNFLSRMEIAKKYNLVVQTYIKQ</sequence>
<gene>
    <name evidence="1" type="ORF">FWK35_00034795</name>
</gene>
<keyword evidence="2" id="KW-1185">Reference proteome</keyword>
<proteinExistence type="predicted"/>
<dbReference type="OrthoDB" id="6618463at2759"/>
<evidence type="ECO:0000313" key="2">
    <source>
        <dbReference type="Proteomes" id="UP000478052"/>
    </source>
</evidence>
<accession>A0A6G0VK46</accession>
<organism evidence="1 2">
    <name type="scientific">Aphis craccivora</name>
    <name type="common">Cowpea aphid</name>
    <dbReference type="NCBI Taxonomy" id="307492"/>
    <lineage>
        <taxon>Eukaryota</taxon>
        <taxon>Metazoa</taxon>
        <taxon>Ecdysozoa</taxon>
        <taxon>Arthropoda</taxon>
        <taxon>Hexapoda</taxon>
        <taxon>Insecta</taxon>
        <taxon>Pterygota</taxon>
        <taxon>Neoptera</taxon>
        <taxon>Paraneoptera</taxon>
        <taxon>Hemiptera</taxon>
        <taxon>Sternorrhyncha</taxon>
        <taxon>Aphidomorpha</taxon>
        <taxon>Aphidoidea</taxon>
        <taxon>Aphididae</taxon>
        <taxon>Aphidini</taxon>
        <taxon>Aphis</taxon>
        <taxon>Aphis</taxon>
    </lineage>
</organism>
<feature type="non-terminal residue" evidence="1">
    <location>
        <position position="122"/>
    </location>
</feature>
<comment type="caution">
    <text evidence="1">The sequence shown here is derived from an EMBL/GenBank/DDBJ whole genome shotgun (WGS) entry which is preliminary data.</text>
</comment>
<dbReference type="Proteomes" id="UP000478052">
    <property type="component" value="Unassembled WGS sequence"/>
</dbReference>
<protein>
    <submittedName>
        <fullName evidence="1">Uncharacterized protein</fullName>
    </submittedName>
</protein>